<comment type="caution">
    <text evidence="4">The sequence shown here is derived from an EMBL/GenBank/DDBJ whole genome shotgun (WGS) entry which is preliminary data.</text>
</comment>
<evidence type="ECO:0000256" key="2">
    <source>
        <dbReference type="ARBA" id="ARBA00022676"/>
    </source>
</evidence>
<dbReference type="GO" id="GO:0016757">
    <property type="term" value="F:glycosyltransferase activity"/>
    <property type="evidence" value="ECO:0007669"/>
    <property type="project" value="UniProtKB-KW"/>
</dbReference>
<dbReference type="InterPro" id="IPR008630">
    <property type="entry name" value="Glyco_trans_34"/>
</dbReference>
<protein>
    <recommendedName>
        <fullName evidence="6">Nucleotide-diphospho-sugar transferase domain-containing protein</fullName>
    </recommendedName>
</protein>
<dbReference type="Proteomes" id="UP000626109">
    <property type="component" value="Unassembled WGS sequence"/>
</dbReference>
<sequence>MDYANYTALENQKYAQRWGYGFHVFDHPIDQTRVPHWSKLYALQMFLADYDFLFWIDADAVFFDHSRRLEEVFDLSGQPDANIWAQDIWPDYPSLAREELVDTGTFLLRNSDWTRQFLIELYYFPQCEQYLNWTEQYCFTLAYKADLMCLSERLVILPTPHINHHLIPPPEEPHGLFILHLAGRSSKARHRHFRQLHEGRLEVFKQAEYDDFWRFRKLFEEHRFGGVASLQVCIFGLGERHQRFLDALMFHFPYMAGFSIIQQGAAGLWSQIRASEIIGERFGSRMALIDIQEYMAGKTREGEDFIKGFFCDFMVLGVESFRHLPKVEVLGPLIRSGLEAFHGASRLGFSYSSLKDSFFLWSYDGCDGGQGAETAAATGALLEATPGQVLDKDDEDGRDLAAACQLLWETRLLADEALMVPVDTTQSSREQAFIACEGATCSSAAKAVTWKQQEPELWGVKASGHVALGRVPRQAFQTTPTP</sequence>
<accession>A0A813JQF8</accession>
<name>A0A813JQF8_POLGL</name>
<dbReference type="GO" id="GO:0006487">
    <property type="term" value="P:protein N-linked glycosylation"/>
    <property type="evidence" value="ECO:0007669"/>
    <property type="project" value="TreeGrafter"/>
</dbReference>
<dbReference type="InterPro" id="IPR029044">
    <property type="entry name" value="Nucleotide-diphossugar_trans"/>
</dbReference>
<evidence type="ECO:0000256" key="3">
    <source>
        <dbReference type="ARBA" id="ARBA00022679"/>
    </source>
</evidence>
<dbReference type="SUPFAM" id="SSF53448">
    <property type="entry name" value="Nucleotide-diphospho-sugar transferases"/>
    <property type="match status" value="1"/>
</dbReference>
<dbReference type="Gene3D" id="3.90.550.10">
    <property type="entry name" value="Spore Coat Polysaccharide Biosynthesis Protein SpsA, Chain A"/>
    <property type="match status" value="1"/>
</dbReference>
<evidence type="ECO:0008006" key="6">
    <source>
        <dbReference type="Google" id="ProtNLM"/>
    </source>
</evidence>
<dbReference type="PANTHER" id="PTHR31306">
    <property type="entry name" value="ALPHA-1,6-MANNOSYLTRANSFERASE MNN11-RELATED"/>
    <property type="match status" value="1"/>
</dbReference>
<reference evidence="4" key="1">
    <citation type="submission" date="2021-02" db="EMBL/GenBank/DDBJ databases">
        <authorList>
            <person name="Dougan E. K."/>
            <person name="Rhodes N."/>
            <person name="Thang M."/>
            <person name="Chan C."/>
        </authorList>
    </citation>
    <scope>NUCLEOTIDE SEQUENCE</scope>
</reference>
<dbReference type="GO" id="GO:0000139">
    <property type="term" value="C:Golgi membrane"/>
    <property type="evidence" value="ECO:0007669"/>
    <property type="project" value="TreeGrafter"/>
</dbReference>
<dbReference type="AlphaFoldDB" id="A0A813JQF8"/>
<keyword evidence="2" id="KW-0328">Glycosyltransferase</keyword>
<dbReference type="PANTHER" id="PTHR31306:SF4">
    <property type="entry name" value="ALPHA-1,2-GALACTOSYLTRANSFERASE"/>
    <property type="match status" value="1"/>
</dbReference>
<organism evidence="4 5">
    <name type="scientific">Polarella glacialis</name>
    <name type="common">Dinoflagellate</name>
    <dbReference type="NCBI Taxonomy" id="89957"/>
    <lineage>
        <taxon>Eukaryota</taxon>
        <taxon>Sar</taxon>
        <taxon>Alveolata</taxon>
        <taxon>Dinophyceae</taxon>
        <taxon>Suessiales</taxon>
        <taxon>Suessiaceae</taxon>
        <taxon>Polarella</taxon>
    </lineage>
</organism>
<evidence type="ECO:0000313" key="4">
    <source>
        <dbReference type="EMBL" id="CAE8686110.1"/>
    </source>
</evidence>
<comment type="similarity">
    <text evidence="1">Belongs to the glycosyltransferase 34 family.</text>
</comment>
<dbReference type="EMBL" id="CAJNNW010026534">
    <property type="protein sequence ID" value="CAE8686110.1"/>
    <property type="molecule type" value="Genomic_DNA"/>
</dbReference>
<gene>
    <name evidence="4" type="ORF">PGLA2088_LOCUS24820</name>
</gene>
<proteinExistence type="inferred from homology"/>
<evidence type="ECO:0000256" key="1">
    <source>
        <dbReference type="ARBA" id="ARBA00005664"/>
    </source>
</evidence>
<keyword evidence="3" id="KW-0808">Transferase</keyword>
<evidence type="ECO:0000313" key="5">
    <source>
        <dbReference type="Proteomes" id="UP000626109"/>
    </source>
</evidence>